<name>A0A4Y2EYZ0_ARAVE</name>
<sequence length="138" mass="15989">MTGWDRDSGQMWVRLGFRSTCPGFRSTFRASDSAFKVRSFSRTFDFSKASVSKLFQDFRSAFQGFRFHFPGVLRFKDYALSFFRASVPAFRTSVHEAIVPFSRSVSTFQTSIHVSRSGQTLGFRSFFRDFCSTFKDLR</sequence>
<evidence type="ECO:0000313" key="1">
    <source>
        <dbReference type="EMBL" id="GBM33767.1"/>
    </source>
</evidence>
<accession>A0A4Y2EYZ0</accession>
<gene>
    <name evidence="1" type="ORF">AVEN_47061_1</name>
</gene>
<comment type="caution">
    <text evidence="1">The sequence shown here is derived from an EMBL/GenBank/DDBJ whole genome shotgun (WGS) entry which is preliminary data.</text>
</comment>
<keyword evidence="2" id="KW-1185">Reference proteome</keyword>
<dbReference type="Proteomes" id="UP000499080">
    <property type="component" value="Unassembled WGS sequence"/>
</dbReference>
<proteinExistence type="predicted"/>
<evidence type="ECO:0000313" key="2">
    <source>
        <dbReference type="Proteomes" id="UP000499080"/>
    </source>
</evidence>
<dbReference type="AlphaFoldDB" id="A0A4Y2EYZ0"/>
<organism evidence="1 2">
    <name type="scientific">Araneus ventricosus</name>
    <name type="common">Orbweaver spider</name>
    <name type="synonym">Epeira ventricosa</name>
    <dbReference type="NCBI Taxonomy" id="182803"/>
    <lineage>
        <taxon>Eukaryota</taxon>
        <taxon>Metazoa</taxon>
        <taxon>Ecdysozoa</taxon>
        <taxon>Arthropoda</taxon>
        <taxon>Chelicerata</taxon>
        <taxon>Arachnida</taxon>
        <taxon>Araneae</taxon>
        <taxon>Araneomorphae</taxon>
        <taxon>Entelegynae</taxon>
        <taxon>Araneoidea</taxon>
        <taxon>Araneidae</taxon>
        <taxon>Araneus</taxon>
    </lineage>
</organism>
<dbReference type="EMBL" id="BGPR01000740">
    <property type="protein sequence ID" value="GBM33767.1"/>
    <property type="molecule type" value="Genomic_DNA"/>
</dbReference>
<protein>
    <submittedName>
        <fullName evidence="1">Uncharacterized protein</fullName>
    </submittedName>
</protein>
<reference evidence="1 2" key="1">
    <citation type="journal article" date="2019" name="Sci. Rep.">
        <title>Orb-weaving spider Araneus ventricosus genome elucidates the spidroin gene catalogue.</title>
        <authorList>
            <person name="Kono N."/>
            <person name="Nakamura H."/>
            <person name="Ohtoshi R."/>
            <person name="Moran D.A.P."/>
            <person name="Shinohara A."/>
            <person name="Yoshida Y."/>
            <person name="Fujiwara M."/>
            <person name="Mori M."/>
            <person name="Tomita M."/>
            <person name="Arakawa K."/>
        </authorList>
    </citation>
    <scope>NUCLEOTIDE SEQUENCE [LARGE SCALE GENOMIC DNA]</scope>
</reference>